<keyword evidence="1" id="KW-0732">Signal</keyword>
<keyword evidence="3" id="KW-1185">Reference proteome</keyword>
<dbReference type="Pfam" id="PF04402">
    <property type="entry name" value="SIMPL"/>
    <property type="match status" value="1"/>
</dbReference>
<evidence type="ECO:0000313" key="3">
    <source>
        <dbReference type="Proteomes" id="UP000215148"/>
    </source>
</evidence>
<reference evidence="2 3" key="1">
    <citation type="submission" date="2017-08" db="EMBL/GenBank/DDBJ databases">
        <title>The Vibrio qinghaiensis sp.-Q67 is a luminous bacteria isolated firstly from Qinghai lake, Qinghai province, China, which has been proved to be very sensitive to detect environmental and food pollutants. Therefore, complete genome analysis of V. qinghaiensis sp.-Q67 highlights the potential application of this strain on detection of hazards in the contaminated environments.</title>
        <authorList>
            <person name="Gong L."/>
        </authorList>
    </citation>
    <scope>NUCLEOTIDE SEQUENCE [LARGE SCALE GENOMIC DNA]</scope>
    <source>
        <strain evidence="2 3">Q67</strain>
    </source>
</reference>
<proteinExistence type="predicted"/>
<accession>A0A223MV83</accession>
<dbReference type="KEGG" id="vqi:CCZ37_01975"/>
<dbReference type="GO" id="GO:0006974">
    <property type="term" value="P:DNA damage response"/>
    <property type="evidence" value="ECO:0007669"/>
    <property type="project" value="TreeGrafter"/>
</dbReference>
<protein>
    <submittedName>
        <fullName evidence="2">Oxidative stress defense protein</fullName>
    </submittedName>
</protein>
<dbReference type="InterPro" id="IPR007497">
    <property type="entry name" value="SIMPL/DUF541"/>
</dbReference>
<dbReference type="Gene3D" id="3.30.70.2970">
    <property type="entry name" value="Protein of unknown function (DUF541), domain 2"/>
    <property type="match status" value="1"/>
</dbReference>
<dbReference type="PANTHER" id="PTHR34387:SF1">
    <property type="entry name" value="PERIPLASMIC IMMUNOGENIC PROTEIN"/>
    <property type="match status" value="1"/>
</dbReference>
<feature type="signal peptide" evidence="1">
    <location>
        <begin position="1"/>
        <end position="26"/>
    </location>
</feature>
<organism evidence="2 3">
    <name type="scientific">Vibrio qinghaiensis</name>
    <dbReference type="NCBI Taxonomy" id="2025808"/>
    <lineage>
        <taxon>Bacteria</taxon>
        <taxon>Pseudomonadati</taxon>
        <taxon>Pseudomonadota</taxon>
        <taxon>Gammaproteobacteria</taxon>
        <taxon>Vibrionales</taxon>
        <taxon>Vibrionaceae</taxon>
        <taxon>Vibrio</taxon>
    </lineage>
</organism>
<dbReference type="NCBIfam" id="NF008299">
    <property type="entry name" value="PRK11087.1"/>
    <property type="match status" value="1"/>
</dbReference>
<dbReference type="Proteomes" id="UP000215148">
    <property type="component" value="Chromosome 1"/>
</dbReference>
<dbReference type="AlphaFoldDB" id="A0A223MV83"/>
<name>A0A223MV83_9VIBR</name>
<dbReference type="InterPro" id="IPR052022">
    <property type="entry name" value="26kDa_periplasmic_antigen"/>
</dbReference>
<dbReference type="EMBL" id="CP022741">
    <property type="protein sequence ID" value="ASU21436.1"/>
    <property type="molecule type" value="Genomic_DNA"/>
</dbReference>
<evidence type="ECO:0000256" key="1">
    <source>
        <dbReference type="SAM" id="SignalP"/>
    </source>
</evidence>
<evidence type="ECO:0000313" key="2">
    <source>
        <dbReference type="EMBL" id="ASU21436.1"/>
    </source>
</evidence>
<gene>
    <name evidence="2" type="ORF">CCZ37_01975</name>
</gene>
<dbReference type="Gene3D" id="3.30.110.170">
    <property type="entry name" value="Protein of unknown function (DUF541), domain 1"/>
    <property type="match status" value="1"/>
</dbReference>
<dbReference type="PANTHER" id="PTHR34387">
    <property type="entry name" value="SLR1258 PROTEIN"/>
    <property type="match status" value="1"/>
</dbReference>
<feature type="chain" id="PRO_5011252897" evidence="1">
    <location>
        <begin position="27"/>
        <end position="236"/>
    </location>
</feature>
<sequence length="236" mass="25870">MSKVTPMKLITNVALLSGLFSFASVAQEMNFPHLSTTGYGEVIAVPDMAEFSVKVVESTLTAEQAKSAVDKVVEAFAARLKESGVTAQQISSSNLYLAPQYHYPKSGKPELVGYQATRSVTVNVGDLSLLNQYLDIALGEGINQVDNIQLKVRNQEQYQQQARLAAIQDANAKALSLAEGFKLKLGDVWQIDYNSPGVQPIMMRAMAMDAKSESNSYQDSILTIRDRVEVVYQLNN</sequence>